<dbReference type="GO" id="GO:0032934">
    <property type="term" value="F:sterol binding"/>
    <property type="evidence" value="ECO:0007669"/>
    <property type="project" value="TreeGrafter"/>
</dbReference>
<accession>A0A821BU14</accession>
<dbReference type="SMART" id="SM00568">
    <property type="entry name" value="GRAM"/>
    <property type="match status" value="1"/>
</dbReference>
<dbReference type="PANTHER" id="PTHR23319">
    <property type="entry name" value="GRAM DOMAIN CONTAINING 1B, ISOFORM E"/>
    <property type="match status" value="1"/>
</dbReference>
<dbReference type="GO" id="GO:0120015">
    <property type="term" value="F:sterol transfer activity"/>
    <property type="evidence" value="ECO:0007669"/>
    <property type="project" value="TreeGrafter"/>
</dbReference>
<feature type="region of interest" description="Disordered" evidence="5">
    <location>
        <begin position="129"/>
        <end position="150"/>
    </location>
</feature>
<feature type="compositionally biased region" description="Polar residues" evidence="5">
    <location>
        <begin position="162"/>
        <end position="180"/>
    </location>
</feature>
<organism evidence="8 9">
    <name type="scientific">Rotaria socialis</name>
    <dbReference type="NCBI Taxonomy" id="392032"/>
    <lineage>
        <taxon>Eukaryota</taxon>
        <taxon>Metazoa</taxon>
        <taxon>Spiralia</taxon>
        <taxon>Gnathifera</taxon>
        <taxon>Rotifera</taxon>
        <taxon>Eurotatoria</taxon>
        <taxon>Bdelloidea</taxon>
        <taxon>Philodinida</taxon>
        <taxon>Philodinidae</taxon>
        <taxon>Rotaria</taxon>
    </lineage>
</organism>
<sequence>MKKFVHRRMASLPLLDNILAKNMQRLSSSSEISPIPQTPIEENDQVILISSSLLTDTQRSNSLTIDKIGTLNEESSNIETVPVVECLSNTEIANAKMVVVTSPSFNSDLSLEQNDSINQLNPSSSSFLETKQRRIDHRRNKSEPFKCTSTEDIPSAIELELSSASTTSNESQISNNSLNQIRRKSSTKTDSNNIPSLKTVKQIAQEKSSPSAITSRKKKPWYNLNVDKKILKSDETSNSDGHFPIDTEYNQSSSSDKFSCEALKSFLSIQSSSTSVVCLSELVHSELETCSGFSTPLTENRKDTLVAYNVFESPFQCTYRQRNEEFRKLFKELPIDERLIVDYSCAWQKDILIQGRIYLSQNYLCFYANILNWKTSLYLKFQDIVAIAREKTAKVIPNAIEIKSNKAEKYFFASFVARDKSYALMLRIWQNVLNNQSIPAQQLWTMIHESYGDDLDMTTDEEDIYHKTSPKEQIQANGKYDLSNIVLRITPNSINSKSSQQEDDCSSVSSHGEHHTDDDDDDDGIIPIEEKAATDTLKRQPQSNLSKHNMNMSPEICYLAQCPCQSHLATELINRTYSMSVERLLDCIFGDNEFLVAYRASRRIKDFRASEWQVNSETGKRERLCTYRVIVSAVIGSTTVISNEKQVIDCELAKSHFVLDTEIRNEGIKYADAFYVASRYCLVQIGPNKSHLKVTCEVRYVKSLMAIIKTFIEKNAMAALQDSFNDLNNRVLNYHHLIGVLCDSVKRMDQESSKRPRAHSTSDNNEKENITVLNTRSLEHQQSDELTSSINDLSTNSQQEDSIQDEISSNISVPDKLCSSKNAFLLSFCLFTMFILLIVNIFLCIKLNQIDHMTDHLLQVYPTWLNKYSYQQEDSEWSLSLKRQEEYYQTQLNNLQSVLVTTHNALKNVTSTLYASSKLSSQ</sequence>
<dbReference type="GO" id="GO:0005789">
    <property type="term" value="C:endoplasmic reticulum membrane"/>
    <property type="evidence" value="ECO:0007669"/>
    <property type="project" value="UniProtKB-ARBA"/>
</dbReference>
<evidence type="ECO:0000256" key="1">
    <source>
        <dbReference type="ARBA" id="ARBA00004167"/>
    </source>
</evidence>
<dbReference type="InterPro" id="IPR004182">
    <property type="entry name" value="GRAM"/>
</dbReference>
<reference evidence="8" key="1">
    <citation type="submission" date="2021-02" db="EMBL/GenBank/DDBJ databases">
        <authorList>
            <person name="Nowell W R."/>
        </authorList>
    </citation>
    <scope>NUCLEOTIDE SEQUENCE</scope>
</reference>
<evidence type="ECO:0000313" key="8">
    <source>
        <dbReference type="EMBL" id="CAF4595660.1"/>
    </source>
</evidence>
<evidence type="ECO:0000256" key="3">
    <source>
        <dbReference type="ARBA" id="ARBA00022989"/>
    </source>
</evidence>
<feature type="transmembrane region" description="Helical" evidence="6">
    <location>
        <begin position="823"/>
        <end position="845"/>
    </location>
</feature>
<evidence type="ECO:0000259" key="7">
    <source>
        <dbReference type="PROSITE" id="PS51778"/>
    </source>
</evidence>
<feature type="domain" description="VASt" evidence="7">
    <location>
        <begin position="568"/>
        <end position="739"/>
    </location>
</feature>
<dbReference type="Gene3D" id="2.30.29.30">
    <property type="entry name" value="Pleckstrin-homology domain (PH domain)/Phosphotyrosine-binding domain (PTB)"/>
    <property type="match status" value="1"/>
</dbReference>
<evidence type="ECO:0000313" key="9">
    <source>
        <dbReference type="Proteomes" id="UP000663838"/>
    </source>
</evidence>
<feature type="region of interest" description="Disordered" evidence="5">
    <location>
        <begin position="493"/>
        <end position="525"/>
    </location>
</feature>
<dbReference type="CDD" id="cd13220">
    <property type="entry name" value="PH-GRAM_GRAMDC"/>
    <property type="match status" value="1"/>
</dbReference>
<dbReference type="InterPro" id="IPR031968">
    <property type="entry name" value="VASt"/>
</dbReference>
<name>A0A821BU14_9BILA</name>
<dbReference type="GO" id="GO:0005886">
    <property type="term" value="C:plasma membrane"/>
    <property type="evidence" value="ECO:0007669"/>
    <property type="project" value="TreeGrafter"/>
</dbReference>
<dbReference type="Pfam" id="PF02893">
    <property type="entry name" value="GRAM"/>
    <property type="match status" value="1"/>
</dbReference>
<dbReference type="Proteomes" id="UP000663838">
    <property type="component" value="Unassembled WGS sequence"/>
</dbReference>
<evidence type="ECO:0000256" key="5">
    <source>
        <dbReference type="SAM" id="MobiDB-lite"/>
    </source>
</evidence>
<dbReference type="AlphaFoldDB" id="A0A821BU14"/>
<keyword evidence="4 6" id="KW-0472">Membrane</keyword>
<feature type="region of interest" description="Disordered" evidence="5">
    <location>
        <begin position="162"/>
        <end position="194"/>
    </location>
</feature>
<evidence type="ECO:0000256" key="4">
    <source>
        <dbReference type="ARBA" id="ARBA00023136"/>
    </source>
</evidence>
<dbReference type="PANTHER" id="PTHR23319:SF4">
    <property type="entry name" value="GRAM DOMAIN CONTAINING 1B, ISOFORM E"/>
    <property type="match status" value="1"/>
</dbReference>
<comment type="subcellular location">
    <subcellularLocation>
        <location evidence="1">Membrane</location>
        <topology evidence="1">Single-pass membrane protein</topology>
    </subcellularLocation>
</comment>
<evidence type="ECO:0000256" key="2">
    <source>
        <dbReference type="ARBA" id="ARBA00022692"/>
    </source>
</evidence>
<dbReference type="EMBL" id="CAJOBS010000526">
    <property type="protein sequence ID" value="CAF4595660.1"/>
    <property type="molecule type" value="Genomic_DNA"/>
</dbReference>
<keyword evidence="3 6" id="KW-1133">Transmembrane helix</keyword>
<comment type="caution">
    <text evidence="8">The sequence shown here is derived from an EMBL/GenBank/DDBJ whole genome shotgun (WGS) entry which is preliminary data.</text>
</comment>
<proteinExistence type="predicted"/>
<dbReference type="InterPro" id="IPR051482">
    <property type="entry name" value="Cholesterol_transport"/>
</dbReference>
<gene>
    <name evidence="8" type="ORF">TOA249_LOCUS10250</name>
</gene>
<dbReference type="PROSITE" id="PS51778">
    <property type="entry name" value="VAST"/>
    <property type="match status" value="1"/>
</dbReference>
<keyword evidence="2 6" id="KW-0812">Transmembrane</keyword>
<protein>
    <recommendedName>
        <fullName evidence="7">VASt domain-containing protein</fullName>
    </recommendedName>
</protein>
<dbReference type="InterPro" id="IPR011993">
    <property type="entry name" value="PH-like_dom_sf"/>
</dbReference>
<dbReference type="FunFam" id="2.30.29.30:FF:000008">
    <property type="entry name" value="GRAM domain containing 1B"/>
    <property type="match status" value="1"/>
</dbReference>
<dbReference type="GO" id="GO:0032366">
    <property type="term" value="P:intracellular sterol transport"/>
    <property type="evidence" value="ECO:0007669"/>
    <property type="project" value="TreeGrafter"/>
</dbReference>
<evidence type="ECO:0000256" key="6">
    <source>
        <dbReference type="SAM" id="Phobius"/>
    </source>
</evidence>
<dbReference type="GO" id="GO:0140268">
    <property type="term" value="C:endoplasmic reticulum-plasma membrane contact site"/>
    <property type="evidence" value="ECO:0007669"/>
    <property type="project" value="TreeGrafter"/>
</dbReference>
<dbReference type="Pfam" id="PF16016">
    <property type="entry name" value="VASt"/>
    <property type="match status" value="1"/>
</dbReference>